<evidence type="ECO:0000256" key="2">
    <source>
        <dbReference type="ARBA" id="ARBA00022670"/>
    </source>
</evidence>
<dbReference type="AlphaFoldDB" id="A0A381QNZ5"/>
<dbReference type="Pfam" id="PF05193">
    <property type="entry name" value="Peptidase_M16_C"/>
    <property type="match status" value="1"/>
</dbReference>
<dbReference type="Pfam" id="PF00675">
    <property type="entry name" value="Peptidase_M16"/>
    <property type="match status" value="1"/>
</dbReference>
<dbReference type="GO" id="GO:0046872">
    <property type="term" value="F:metal ion binding"/>
    <property type="evidence" value="ECO:0007669"/>
    <property type="project" value="InterPro"/>
</dbReference>
<reference evidence="8" key="1">
    <citation type="submission" date="2018-05" db="EMBL/GenBank/DDBJ databases">
        <authorList>
            <person name="Lanie J.A."/>
            <person name="Ng W.-L."/>
            <person name="Kazmierczak K.M."/>
            <person name="Andrzejewski T.M."/>
            <person name="Davidsen T.M."/>
            <person name="Wayne K.J."/>
            <person name="Tettelin H."/>
            <person name="Glass J.I."/>
            <person name="Rusch D."/>
            <person name="Podicherti R."/>
            <person name="Tsui H.-C.T."/>
            <person name="Winkler M.E."/>
        </authorList>
    </citation>
    <scope>NUCLEOTIDE SEQUENCE</scope>
</reference>
<dbReference type="InterPro" id="IPR011765">
    <property type="entry name" value="Pept_M16_N"/>
</dbReference>
<keyword evidence="3" id="KW-0378">Hydrolase</keyword>
<evidence type="ECO:0000313" key="8">
    <source>
        <dbReference type="EMBL" id="SUZ80548.1"/>
    </source>
</evidence>
<evidence type="ECO:0000256" key="1">
    <source>
        <dbReference type="ARBA" id="ARBA00007261"/>
    </source>
</evidence>
<dbReference type="EMBL" id="UINC01001430">
    <property type="protein sequence ID" value="SUZ80548.1"/>
    <property type="molecule type" value="Genomic_DNA"/>
</dbReference>
<feature type="domain" description="Peptidase M16 N-terminal" evidence="6">
    <location>
        <begin position="15"/>
        <end position="151"/>
    </location>
</feature>
<keyword evidence="2" id="KW-0645">Protease</keyword>
<dbReference type="InterPro" id="IPR007863">
    <property type="entry name" value="Peptidase_M16_C"/>
</dbReference>
<gene>
    <name evidence="8" type="ORF">METZ01_LOCUS33402</name>
</gene>
<dbReference type="PANTHER" id="PTHR43690:SF35">
    <property type="entry name" value="NON-CATALYTIC MEMBER OF PEPTIDASE SUBFAMILY M16B-RELATED"/>
    <property type="match status" value="1"/>
</dbReference>
<proteinExistence type="inferred from homology"/>
<dbReference type="Gene3D" id="3.30.830.10">
    <property type="entry name" value="Metalloenzyme, LuxS/M16 peptidase-like"/>
    <property type="match status" value="2"/>
</dbReference>
<name>A0A381QNZ5_9ZZZZ</name>
<dbReference type="GO" id="GO:0008237">
    <property type="term" value="F:metallopeptidase activity"/>
    <property type="evidence" value="ECO:0007669"/>
    <property type="project" value="UniProtKB-KW"/>
</dbReference>
<evidence type="ECO:0000256" key="5">
    <source>
        <dbReference type="ARBA" id="ARBA00023049"/>
    </source>
</evidence>
<dbReference type="PANTHER" id="PTHR43690">
    <property type="entry name" value="NARDILYSIN"/>
    <property type="match status" value="1"/>
</dbReference>
<comment type="similarity">
    <text evidence="1">Belongs to the peptidase M16 family.</text>
</comment>
<evidence type="ECO:0000256" key="3">
    <source>
        <dbReference type="ARBA" id="ARBA00022801"/>
    </source>
</evidence>
<protein>
    <recommendedName>
        <fullName evidence="9">Peptidase M16 N-terminal domain-containing protein</fullName>
    </recommendedName>
</protein>
<evidence type="ECO:0000256" key="4">
    <source>
        <dbReference type="ARBA" id="ARBA00022833"/>
    </source>
</evidence>
<keyword evidence="5" id="KW-0482">Metalloprotease</keyword>
<organism evidence="8">
    <name type="scientific">marine metagenome</name>
    <dbReference type="NCBI Taxonomy" id="408172"/>
    <lineage>
        <taxon>unclassified sequences</taxon>
        <taxon>metagenomes</taxon>
        <taxon>ecological metagenomes</taxon>
    </lineage>
</organism>
<evidence type="ECO:0000259" key="6">
    <source>
        <dbReference type="Pfam" id="PF00675"/>
    </source>
</evidence>
<evidence type="ECO:0000259" key="7">
    <source>
        <dbReference type="Pfam" id="PF05193"/>
    </source>
</evidence>
<sequence>MMDFTKWVLDNGLEVIVHEDHRCPIAAVNLWYHVGSKNERAGRTGLAHLFEHLMFEGSAHHDTGYFAPLQQAGASLNGSTSCDRTNYWEVVPTNALELALWLESDRLGYLLPALTAAKFENQRDVVLNERRQQYENRPYGLALMALMAAVFPSGHPYHWTTIGQTEDVQAATLDDAHEFFKAFYHPGNASLTVAGDVDTESALELVRRNFDEIQGGPPVPSVVADGDRSMPRAEVRILLEDRVELPRLYLAWRSPRLFGEGDAGMDLLGEVLAGGKTSRLYRALVLDRQLATDVSAAQGSREIDGWFCISATAAPGRELAELDEVISGELNNLADAGPEEIELKRGITQIEAQFVYSLQTVGGFNGRSDQLNAYNVYTGDPGFMIQDRARYREATVGDLRDLTATQLLAERRVALSVVPTGAANRALAGSVRAEVS</sequence>
<dbReference type="GO" id="GO:0006508">
    <property type="term" value="P:proteolysis"/>
    <property type="evidence" value="ECO:0007669"/>
    <property type="project" value="UniProtKB-KW"/>
</dbReference>
<dbReference type="InterPro" id="IPR050626">
    <property type="entry name" value="Peptidase_M16"/>
</dbReference>
<accession>A0A381QNZ5</accession>
<evidence type="ECO:0008006" key="9">
    <source>
        <dbReference type="Google" id="ProtNLM"/>
    </source>
</evidence>
<keyword evidence="4" id="KW-0862">Zinc</keyword>
<dbReference type="SUPFAM" id="SSF63411">
    <property type="entry name" value="LuxS/MPP-like metallohydrolase"/>
    <property type="match status" value="2"/>
</dbReference>
<feature type="domain" description="Peptidase M16 C-terminal" evidence="7">
    <location>
        <begin position="171"/>
        <end position="349"/>
    </location>
</feature>
<dbReference type="InterPro" id="IPR011249">
    <property type="entry name" value="Metalloenz_LuxS/M16"/>
</dbReference>